<evidence type="ECO:0000256" key="7">
    <source>
        <dbReference type="ARBA" id="ARBA00029745"/>
    </source>
</evidence>
<name>A0A4V2WAM3_MARGR</name>
<dbReference type="AlphaFoldDB" id="A0A4V2WAM3"/>
<accession>A0A4V2WAM3</accession>
<organism evidence="12 13">
    <name type="scientific">Marichromatium gracile</name>
    <name type="common">Chromatium gracile</name>
    <dbReference type="NCBI Taxonomy" id="1048"/>
    <lineage>
        <taxon>Bacteria</taxon>
        <taxon>Pseudomonadati</taxon>
        <taxon>Pseudomonadota</taxon>
        <taxon>Gammaproteobacteria</taxon>
        <taxon>Chromatiales</taxon>
        <taxon>Chromatiaceae</taxon>
        <taxon>Marichromatium</taxon>
    </lineage>
</organism>
<dbReference type="EMBL" id="SMDC01000001">
    <property type="protein sequence ID" value="TCW39830.1"/>
    <property type="molecule type" value="Genomic_DNA"/>
</dbReference>
<gene>
    <name evidence="12" type="ORF">EDC29_101246</name>
</gene>
<comment type="catalytic activity">
    <reaction evidence="11">
        <text>2 [molybdopterin-synthase sulfur-carrier protein]-C-terminal-Gly-aminoethanethioate + cyclic pyranopterin phosphate + H2O = molybdopterin + 2 [molybdopterin-synthase sulfur-carrier protein]-C-terminal Gly-Gly + 2 H(+)</text>
        <dbReference type="Rhea" id="RHEA:26333"/>
        <dbReference type="Rhea" id="RHEA-COMP:12202"/>
        <dbReference type="Rhea" id="RHEA-COMP:19907"/>
        <dbReference type="ChEBI" id="CHEBI:15377"/>
        <dbReference type="ChEBI" id="CHEBI:15378"/>
        <dbReference type="ChEBI" id="CHEBI:58698"/>
        <dbReference type="ChEBI" id="CHEBI:59648"/>
        <dbReference type="ChEBI" id="CHEBI:90778"/>
        <dbReference type="ChEBI" id="CHEBI:232372"/>
        <dbReference type="EC" id="2.8.1.12"/>
    </reaction>
</comment>
<comment type="pathway">
    <text evidence="1">Cofactor biosynthesis; molybdopterin biosynthesis.</text>
</comment>
<dbReference type="SUPFAM" id="SSF54690">
    <property type="entry name" value="Molybdopterin synthase subunit MoaE"/>
    <property type="match status" value="1"/>
</dbReference>
<comment type="similarity">
    <text evidence="2">Belongs to the MoaE family.</text>
</comment>
<evidence type="ECO:0000313" key="12">
    <source>
        <dbReference type="EMBL" id="TCW39830.1"/>
    </source>
</evidence>
<dbReference type="InterPro" id="IPR003448">
    <property type="entry name" value="Mopterin_biosynth_MoaE"/>
</dbReference>
<dbReference type="CDD" id="cd00756">
    <property type="entry name" value="MoaE"/>
    <property type="match status" value="1"/>
</dbReference>
<evidence type="ECO:0000256" key="9">
    <source>
        <dbReference type="ARBA" id="ARBA00030781"/>
    </source>
</evidence>
<comment type="subunit">
    <text evidence="6">Heterotetramer of 2 MoaD subunits and 2 MoaE subunits. Also stable as homodimer. The enzyme changes between these two forms during catalysis.</text>
</comment>
<dbReference type="PANTHER" id="PTHR23404">
    <property type="entry name" value="MOLYBDOPTERIN SYNTHASE RELATED"/>
    <property type="match status" value="1"/>
</dbReference>
<dbReference type="Proteomes" id="UP000295247">
    <property type="component" value="Unassembled WGS sequence"/>
</dbReference>
<dbReference type="InterPro" id="IPR036563">
    <property type="entry name" value="MoaE_sf"/>
</dbReference>
<dbReference type="Pfam" id="PF02391">
    <property type="entry name" value="MoaE"/>
    <property type="match status" value="1"/>
</dbReference>
<reference evidence="12 13" key="1">
    <citation type="submission" date="2019-03" db="EMBL/GenBank/DDBJ databases">
        <title>Genomic Encyclopedia of Type Strains, Phase IV (KMG-IV): sequencing the most valuable type-strain genomes for metagenomic binning, comparative biology and taxonomic classification.</title>
        <authorList>
            <person name="Goeker M."/>
        </authorList>
    </citation>
    <scope>NUCLEOTIDE SEQUENCE [LARGE SCALE GENOMIC DNA]</scope>
    <source>
        <strain evidence="12 13">DSM 203</strain>
    </source>
</reference>
<proteinExistence type="inferred from homology"/>
<dbReference type="RefSeq" id="WP_132228239.1">
    <property type="nucleotide sequence ID" value="NZ_NRRH01000001.1"/>
</dbReference>
<protein>
    <recommendedName>
        <fullName evidence="4">Molybdopterin synthase catalytic subunit</fullName>
        <ecNumber evidence="3">2.8.1.12</ecNumber>
    </recommendedName>
    <alternativeName>
        <fullName evidence="9">MPT synthase subunit 2</fullName>
    </alternativeName>
    <alternativeName>
        <fullName evidence="7">Molybdenum cofactor biosynthesis protein E</fullName>
    </alternativeName>
    <alternativeName>
        <fullName evidence="8">Molybdopterin-converting factor large subunit</fullName>
    </alternativeName>
    <alternativeName>
        <fullName evidence="10">Molybdopterin-converting factor subunit 2</fullName>
    </alternativeName>
</protein>
<dbReference type="Gene3D" id="3.90.1170.40">
    <property type="entry name" value="Molybdopterin biosynthesis MoaE subunit"/>
    <property type="match status" value="1"/>
</dbReference>
<evidence type="ECO:0000313" key="13">
    <source>
        <dbReference type="Proteomes" id="UP000295247"/>
    </source>
</evidence>
<dbReference type="EC" id="2.8.1.12" evidence="3"/>
<evidence type="ECO:0000256" key="5">
    <source>
        <dbReference type="ARBA" id="ARBA00023150"/>
    </source>
</evidence>
<evidence type="ECO:0000256" key="2">
    <source>
        <dbReference type="ARBA" id="ARBA00005426"/>
    </source>
</evidence>
<evidence type="ECO:0000256" key="6">
    <source>
        <dbReference type="ARBA" id="ARBA00026066"/>
    </source>
</evidence>
<evidence type="ECO:0000256" key="3">
    <source>
        <dbReference type="ARBA" id="ARBA00011950"/>
    </source>
</evidence>
<evidence type="ECO:0000256" key="4">
    <source>
        <dbReference type="ARBA" id="ARBA00013858"/>
    </source>
</evidence>
<evidence type="ECO:0000256" key="1">
    <source>
        <dbReference type="ARBA" id="ARBA00005046"/>
    </source>
</evidence>
<dbReference type="UniPathway" id="UPA00344"/>
<evidence type="ECO:0000256" key="11">
    <source>
        <dbReference type="ARBA" id="ARBA00049878"/>
    </source>
</evidence>
<dbReference type="GO" id="GO:0006777">
    <property type="term" value="P:Mo-molybdopterin cofactor biosynthetic process"/>
    <property type="evidence" value="ECO:0007669"/>
    <property type="project" value="UniProtKB-KW"/>
</dbReference>
<comment type="caution">
    <text evidence="12">The sequence shown here is derived from an EMBL/GenBank/DDBJ whole genome shotgun (WGS) entry which is preliminary data.</text>
</comment>
<sequence>MRQVRVQHEPLDPLAEQAVFNDTDGRVGAVVSFTGLMREFGAEGAVDGMFLEHYPGMTEQALDALAAQAEQHWPLTALILVHRVGWLAPGDPIVFVGVSSAHRAAAFRACEFLIDALKTRVPLWKKETSGTAERWVEARDSDEVAARRWTEATARDPE</sequence>
<evidence type="ECO:0000256" key="8">
    <source>
        <dbReference type="ARBA" id="ARBA00030407"/>
    </source>
</evidence>
<dbReference type="GO" id="GO:0030366">
    <property type="term" value="F:molybdopterin synthase activity"/>
    <property type="evidence" value="ECO:0007669"/>
    <property type="project" value="UniProtKB-EC"/>
</dbReference>
<keyword evidence="5" id="KW-0501">Molybdenum cofactor biosynthesis</keyword>
<evidence type="ECO:0000256" key="10">
    <source>
        <dbReference type="ARBA" id="ARBA00032474"/>
    </source>
</evidence>